<dbReference type="PANTHER" id="PTHR13800">
    <property type="entry name" value="TRANSIENT RECEPTOR POTENTIAL CATION CHANNEL, SUBFAMILY M, MEMBER 6"/>
    <property type="match status" value="1"/>
</dbReference>
<evidence type="ECO:0000256" key="4">
    <source>
        <dbReference type="ARBA" id="ARBA00022737"/>
    </source>
</evidence>
<dbReference type="Proteomes" id="UP000663844">
    <property type="component" value="Unassembled WGS sequence"/>
</dbReference>
<dbReference type="Gene3D" id="2.120.10.30">
    <property type="entry name" value="TolB, C-terminal domain"/>
    <property type="match status" value="2"/>
</dbReference>
<dbReference type="GO" id="GO:0005886">
    <property type="term" value="C:plasma membrane"/>
    <property type="evidence" value="ECO:0007669"/>
    <property type="project" value="TreeGrafter"/>
</dbReference>
<protein>
    <submittedName>
        <fullName evidence="13">Uncharacterized protein</fullName>
    </submittedName>
</protein>
<dbReference type="InterPro" id="IPR057366">
    <property type="entry name" value="TRPM-like"/>
</dbReference>
<keyword evidence="3" id="KW-0812">Transmembrane</keyword>
<organism evidence="13 14">
    <name type="scientific">Adineta steineri</name>
    <dbReference type="NCBI Taxonomy" id="433720"/>
    <lineage>
        <taxon>Eukaryota</taxon>
        <taxon>Metazoa</taxon>
        <taxon>Spiralia</taxon>
        <taxon>Gnathifera</taxon>
        <taxon>Rotifera</taxon>
        <taxon>Eurotatoria</taxon>
        <taxon>Bdelloidea</taxon>
        <taxon>Adinetida</taxon>
        <taxon>Adinetidae</taxon>
        <taxon>Adineta</taxon>
    </lineage>
</organism>
<dbReference type="EMBL" id="CAJOAZ010002115">
    <property type="protein sequence ID" value="CAF3896139.1"/>
    <property type="molecule type" value="Genomic_DNA"/>
</dbReference>
<evidence type="ECO:0000256" key="7">
    <source>
        <dbReference type="ARBA" id="ARBA00023136"/>
    </source>
</evidence>
<dbReference type="CDD" id="cd05819">
    <property type="entry name" value="NHL"/>
    <property type="match status" value="1"/>
</dbReference>
<comment type="subcellular location">
    <subcellularLocation>
        <location evidence="1">Membrane</location>
        <topology evidence="1">Multi-pass membrane protein</topology>
    </subcellularLocation>
</comment>
<feature type="domain" description="TRPM SLOG" evidence="11">
    <location>
        <begin position="427"/>
        <end position="551"/>
    </location>
</feature>
<dbReference type="Pfam" id="PF01436">
    <property type="entry name" value="NHL"/>
    <property type="match status" value="2"/>
</dbReference>
<keyword evidence="5" id="KW-1133">Transmembrane helix</keyword>
<keyword evidence="2" id="KW-0813">Transport</keyword>
<dbReference type="InterPro" id="IPR011042">
    <property type="entry name" value="6-blade_b-propeller_TolB-like"/>
</dbReference>
<dbReference type="AlphaFoldDB" id="A0A819HE04"/>
<feature type="repeat" description="NHL" evidence="9">
    <location>
        <begin position="386"/>
        <end position="417"/>
    </location>
</feature>
<evidence type="ECO:0000256" key="10">
    <source>
        <dbReference type="SAM" id="Coils"/>
    </source>
</evidence>
<dbReference type="SUPFAM" id="SSF101898">
    <property type="entry name" value="NHL repeat"/>
    <property type="match status" value="1"/>
</dbReference>
<accession>A0A819HE04</accession>
<evidence type="ECO:0000313" key="14">
    <source>
        <dbReference type="Proteomes" id="UP000663844"/>
    </source>
</evidence>
<keyword evidence="7" id="KW-0472">Membrane</keyword>
<feature type="domain" description="TRPM-like" evidence="12">
    <location>
        <begin position="733"/>
        <end position="788"/>
    </location>
</feature>
<keyword evidence="4" id="KW-0677">Repeat</keyword>
<evidence type="ECO:0000256" key="1">
    <source>
        <dbReference type="ARBA" id="ARBA00004141"/>
    </source>
</evidence>
<name>A0A819HE04_9BILA</name>
<evidence type="ECO:0000259" key="11">
    <source>
        <dbReference type="Pfam" id="PF18139"/>
    </source>
</evidence>
<dbReference type="Pfam" id="PF18139">
    <property type="entry name" value="LSDAT_euk"/>
    <property type="match status" value="1"/>
</dbReference>
<evidence type="ECO:0000256" key="9">
    <source>
        <dbReference type="PROSITE-ProRule" id="PRU00504"/>
    </source>
</evidence>
<sequence>MAMANNKTLCFTRNKEKITYLCDGCSKKFCLIHLTEHQENLNKELKCLINDCDEFKDKLNKLKQNRQYPQNQTLIKQINEWEKNSIEKIKEKAEDCRKIVIESSETFLINIEMIFIDLTEQIKQIQKENEYNKINLNYLKDQLIQIKQKLNSSSNISVQEDSQSFINDISIISSEKPKLNKWRQNAITVAGGTGLGQKLNQLNFPAGIFIDKNKNIFIADEYNHRIVEWKYNAKERQTIAGGNGKGNRMDQLDRPTDVIVDQQTHLIIIADRDNRRVIRWINQNQQVLIGNIDCCIFSIDKNGFFNVSDYIKNEVRRWKIGEYNNEGFVVAGRNGQGNQLNQLDCPTFIFVDENQSVYVSDQDNNRVMKWRKDVKEGTIVAGGNGKGRNLNQLSCPAGVIVDDLGQIYVTDSHNHRVMRWCEGKKKRSLLIISVIGNGRKYSMKSKLFPIFHQDLIKVAKSTDVWILTNGIYSSITKLAGEINRTNPDPSQSIHFIGIAPWGCVSSVEQLAVYGTNVIYNKPKTDETSFESNHVLLLFIDNDTKHEYGSNIPVVLVVIEGGLETIKKVHENVIKNKIPVLLLQGTGGCCDLFAKCYHLYNEYHTNGKSSDQTNEDPSTMKEKNEQIKSKLREKLEIIDNKLNPGSTMNSSIEQDGIDYFELIYACIERRNMFLNFIALNVHSHIEADFDLAILQALLNVTSNDDSFEMNIEQKREQLNLAFEWKRIDIIKNFIMKDEKDWKKIELNDLFEKALVQNQTSFIQLFLDHDFPLNDLFEDYEKLVTLYKNENYNITEDFNNPLRAIYKEIIQPLIGDFFQIDAIFPPDDLPFE</sequence>
<dbReference type="PROSITE" id="PS51125">
    <property type="entry name" value="NHL"/>
    <property type="match status" value="1"/>
</dbReference>
<evidence type="ECO:0000256" key="6">
    <source>
        <dbReference type="ARBA" id="ARBA00023065"/>
    </source>
</evidence>
<keyword evidence="8" id="KW-0407">Ion channel</keyword>
<evidence type="ECO:0000313" key="13">
    <source>
        <dbReference type="EMBL" id="CAF3896139.1"/>
    </source>
</evidence>
<proteinExistence type="predicted"/>
<reference evidence="13" key="1">
    <citation type="submission" date="2021-02" db="EMBL/GenBank/DDBJ databases">
        <authorList>
            <person name="Nowell W R."/>
        </authorList>
    </citation>
    <scope>NUCLEOTIDE SEQUENCE</scope>
</reference>
<dbReference type="GO" id="GO:0099604">
    <property type="term" value="F:ligand-gated calcium channel activity"/>
    <property type="evidence" value="ECO:0007669"/>
    <property type="project" value="TreeGrafter"/>
</dbReference>
<evidence type="ECO:0000256" key="5">
    <source>
        <dbReference type="ARBA" id="ARBA00022989"/>
    </source>
</evidence>
<keyword evidence="10" id="KW-0175">Coiled coil</keyword>
<evidence type="ECO:0000259" key="12">
    <source>
        <dbReference type="Pfam" id="PF25508"/>
    </source>
</evidence>
<gene>
    <name evidence="13" type="ORF">OXD698_LOCUS23683</name>
</gene>
<dbReference type="InterPro" id="IPR050927">
    <property type="entry name" value="TRPM"/>
</dbReference>
<dbReference type="InterPro" id="IPR001258">
    <property type="entry name" value="NHL_repeat"/>
</dbReference>
<comment type="caution">
    <text evidence="13">The sequence shown here is derived from an EMBL/GenBank/DDBJ whole genome shotgun (WGS) entry which is preliminary data.</text>
</comment>
<dbReference type="Pfam" id="PF25508">
    <property type="entry name" value="TRPM2"/>
    <property type="match status" value="1"/>
</dbReference>
<feature type="coiled-coil region" evidence="10">
    <location>
        <begin position="38"/>
        <end position="65"/>
    </location>
</feature>
<keyword evidence="6" id="KW-0406">Ion transport</keyword>
<dbReference type="PANTHER" id="PTHR13800:SF12">
    <property type="entry name" value="TRANSIENT RECEPTOR POTENTIAL CATION CHANNEL SUBFAMILY M MEMBER-LIKE 2"/>
    <property type="match status" value="1"/>
</dbReference>
<evidence type="ECO:0000256" key="2">
    <source>
        <dbReference type="ARBA" id="ARBA00022448"/>
    </source>
</evidence>
<evidence type="ECO:0000256" key="3">
    <source>
        <dbReference type="ARBA" id="ARBA00022692"/>
    </source>
</evidence>
<evidence type="ECO:0000256" key="8">
    <source>
        <dbReference type="ARBA" id="ARBA00023303"/>
    </source>
</evidence>
<dbReference type="InterPro" id="IPR041491">
    <property type="entry name" value="TRPM_SLOG"/>
</dbReference>